<feature type="compositionally biased region" description="Low complexity" evidence="1">
    <location>
        <begin position="464"/>
        <end position="475"/>
    </location>
</feature>
<feature type="domain" description="WSC" evidence="4">
    <location>
        <begin position="588"/>
        <end position="676"/>
    </location>
</feature>
<feature type="compositionally biased region" description="Polar residues" evidence="1">
    <location>
        <begin position="927"/>
        <end position="1012"/>
    </location>
</feature>
<feature type="compositionally biased region" description="Polar residues" evidence="1">
    <location>
        <begin position="888"/>
        <end position="914"/>
    </location>
</feature>
<dbReference type="InterPro" id="IPR002889">
    <property type="entry name" value="WSC_carb-bd"/>
</dbReference>
<dbReference type="InterPro" id="IPR049945">
    <property type="entry name" value="AAA_22"/>
</dbReference>
<dbReference type="SUPFAM" id="SSF52540">
    <property type="entry name" value="P-loop containing nucleoside triphosphate hydrolases"/>
    <property type="match status" value="1"/>
</dbReference>
<reference evidence="5" key="1">
    <citation type="submission" date="2019-05" db="EMBL/GenBank/DDBJ databases">
        <authorList>
            <person name="Piombo E."/>
        </authorList>
    </citation>
    <scope>NUCLEOTIDE SEQUENCE</scope>
    <source>
        <strain evidence="5">C2S</strain>
    </source>
</reference>
<feature type="region of interest" description="Disordered" evidence="1">
    <location>
        <begin position="512"/>
        <end position="582"/>
    </location>
</feature>
<dbReference type="Pfam" id="PF01822">
    <property type="entry name" value="WSC"/>
    <property type="match status" value="1"/>
</dbReference>
<proteinExistence type="predicted"/>
<feature type="domain" description="Apple" evidence="3">
    <location>
        <begin position="135"/>
        <end position="221"/>
    </location>
</feature>
<gene>
    <name evidence="5" type="ORF">C2S_12267</name>
</gene>
<dbReference type="PANTHER" id="PTHR46082">
    <property type="entry name" value="ATP/GTP-BINDING PROTEIN-RELATED"/>
    <property type="match status" value="1"/>
</dbReference>
<feature type="signal peptide" evidence="2">
    <location>
        <begin position="1"/>
        <end position="20"/>
    </location>
</feature>
<feature type="compositionally biased region" description="Polar residues" evidence="1">
    <location>
        <begin position="512"/>
        <end position="563"/>
    </location>
</feature>
<accession>A0A9Q9S157</accession>
<feature type="region of interest" description="Disordered" evidence="1">
    <location>
        <begin position="358"/>
        <end position="377"/>
    </location>
</feature>
<feature type="region of interest" description="Disordered" evidence="1">
    <location>
        <begin position="886"/>
        <end position="1024"/>
    </location>
</feature>
<name>A0A9Q9S157_FUSFU</name>
<dbReference type="Pfam" id="PF00024">
    <property type="entry name" value="PAN_1"/>
    <property type="match status" value="2"/>
</dbReference>
<evidence type="ECO:0000259" key="4">
    <source>
        <dbReference type="PROSITE" id="PS51212"/>
    </source>
</evidence>
<comment type="caution">
    <text evidence="5">The sequence shown here is derived from an EMBL/GenBank/DDBJ whole genome shotgun (WGS) entry which is preliminary data.</text>
</comment>
<evidence type="ECO:0008006" key="7">
    <source>
        <dbReference type="Google" id="ProtNLM"/>
    </source>
</evidence>
<evidence type="ECO:0000313" key="6">
    <source>
        <dbReference type="Proteomes" id="UP000760494"/>
    </source>
</evidence>
<dbReference type="PANTHER" id="PTHR46082:SF6">
    <property type="entry name" value="AAA+ ATPASE DOMAIN-CONTAINING PROTEIN-RELATED"/>
    <property type="match status" value="1"/>
</dbReference>
<dbReference type="PROSITE" id="PS50948">
    <property type="entry name" value="PAN"/>
    <property type="match status" value="1"/>
</dbReference>
<dbReference type="EMBL" id="CABFJX010000410">
    <property type="protein sequence ID" value="VTT81951.1"/>
    <property type="molecule type" value="Genomic_DNA"/>
</dbReference>
<dbReference type="Gene3D" id="3.50.4.10">
    <property type="entry name" value="Hepatocyte Growth Factor"/>
    <property type="match status" value="1"/>
</dbReference>
<evidence type="ECO:0000256" key="2">
    <source>
        <dbReference type="SAM" id="SignalP"/>
    </source>
</evidence>
<dbReference type="InterPro" id="IPR003609">
    <property type="entry name" value="Pan_app"/>
</dbReference>
<feature type="compositionally biased region" description="Low complexity" evidence="1">
    <location>
        <begin position="564"/>
        <end position="581"/>
    </location>
</feature>
<protein>
    <recommendedName>
        <fullName evidence="7">AAA+ ATPase domain-containing protein</fullName>
    </recommendedName>
</protein>
<dbReference type="Gene3D" id="3.40.50.300">
    <property type="entry name" value="P-loop containing nucleotide triphosphate hydrolases"/>
    <property type="match status" value="1"/>
</dbReference>
<dbReference type="Gene3D" id="1.25.40.10">
    <property type="entry name" value="Tetratricopeptide repeat domain"/>
    <property type="match status" value="1"/>
</dbReference>
<dbReference type="PROSITE" id="PS51257">
    <property type="entry name" value="PROKAR_LIPOPROTEIN"/>
    <property type="match status" value="1"/>
</dbReference>
<feature type="region of interest" description="Disordered" evidence="1">
    <location>
        <begin position="456"/>
        <end position="488"/>
    </location>
</feature>
<dbReference type="Pfam" id="PF13401">
    <property type="entry name" value="AAA_22"/>
    <property type="match status" value="1"/>
</dbReference>
<dbReference type="SUPFAM" id="SSF48452">
    <property type="entry name" value="TPR-like"/>
    <property type="match status" value="1"/>
</dbReference>
<organism evidence="5 6">
    <name type="scientific">Fusarium fujikuroi</name>
    <name type="common">Bakanae and foot rot disease fungus</name>
    <name type="synonym">Gibberella fujikuroi</name>
    <dbReference type="NCBI Taxonomy" id="5127"/>
    <lineage>
        <taxon>Eukaryota</taxon>
        <taxon>Fungi</taxon>
        <taxon>Dikarya</taxon>
        <taxon>Ascomycota</taxon>
        <taxon>Pezizomycotina</taxon>
        <taxon>Sordariomycetes</taxon>
        <taxon>Hypocreomycetidae</taxon>
        <taxon>Hypocreales</taxon>
        <taxon>Nectriaceae</taxon>
        <taxon>Fusarium</taxon>
        <taxon>Fusarium fujikuroi species complex</taxon>
    </lineage>
</organism>
<dbReference type="InterPro" id="IPR053137">
    <property type="entry name" value="NLR-like"/>
</dbReference>
<dbReference type="Proteomes" id="UP000760494">
    <property type="component" value="Unassembled WGS sequence"/>
</dbReference>
<dbReference type="GO" id="GO:0016887">
    <property type="term" value="F:ATP hydrolysis activity"/>
    <property type="evidence" value="ECO:0007669"/>
    <property type="project" value="InterPro"/>
</dbReference>
<feature type="chain" id="PRO_5040223194" description="AAA+ ATPase domain-containing protein" evidence="2">
    <location>
        <begin position="21"/>
        <end position="1681"/>
    </location>
</feature>
<sequence>MRSKATLCALWASLLSFCLAASCDQLSNPYQGPDDTQFEITCNAYSLGGNQIGPTIEVTDLSSCIELCATTSGCKAALFDRSQYLCYTLDESDGPASNSLYDMAVLLSSAASTTAITSTALPTTTTAAIPAPTPCNQLDNPSYIDDVEFTIFCGKQATGGSQVDYSNQMRSLTECMTFCADTLACRAVTFDNWFNDCYLFDGFNGFMSDSNKDMAIASRPVASSTTEAPTEVSTTTSIAAASTTAPSGPLSCEQMAGSVYTGPNENKFTISCDTSSTGESIYRRDEEDSMQGCVDRCDRENRCIAVNFLPSPYYECDLIESFTGTKSSPSTNFASKILSSASTSASSETLSTLYTSSSASISSGFPETTSSSLPSTLTSESMTASTLESLSFTTTSAVTSEAAASLSTTLSASTSLSLSSGAPSGTTSESALQSTLASTSATTSLAVISSSTELSASALPNPHSSLSSESVSESTSDGRLDSTSASLGPTTVATSAVSLNTDSTSIEISTAETLTTKTSSAETSNLETSILQTSDTTAPATTIQSTVTESSLSDTGRISTEIQSTSDASASPSTSSTPTASNIPALGEYAFTGCLKSLESYPSFKEVATDPKMTTGKCVDLASGSKYIGVYQETCYKADLLDDTEFIKDASCNLPCPGDRTIFCGGILRSDQKLRHRAIAPNRLLTLYSKAASSSDTTSSASATASASSLQTTGAQTDKTTSGSTSTSRYSQTDSSYSLSSFTTRSASSKTLSASHSIIEETTSETHLPTSIPTPTAIHTAYSTLTIGHASTKTQFAETVTTVTYTTINPSNPASLITTCVPITLLYSPCGCKHQVYPTVDMTTVACTNGGDVATLTVPKAAYETGSAIYTHPIVQYPSGWLGGHQTDAGSNSYPAVQPTRGSQPNSKNGQPESHTVAAGLKDSHPSYKTHQPATPTSAVGSNGDDQTEQGYPQPSVAAQGSPESNGNTLMSPSQPSSPKSLITETSIIPTPQLDTSALPSQSSPPRQSHIPSKSKGAPYASPAVVSEAHRHDLASWITMTAIYNQSLKWLCTDTSQPDFASSREELVLGQHIFSRSWAETNLTDSQFRDHTLIHQGNIEGNFAVNYSLPHQPAHSATIRVIPYPRNEDLIRRRDLIERLNGLLPSIGSGSAALWGLGGSGKTQIALDYAYQRCIADEELCVFWVHAENEASFTSDYETIGKELGVDKGLHGSGLLEAVRRKIESRSRWLLVIDNADDLGLFGVGQSATENNLYKYIPCTLQGTVLWTSRDEHIVGTLVGALRGLPVQPMDMEEATALLTVARGRESTLTEPKVDDLVTELECLPLAVSQAGRFMRRLSMSAETYLDQLKQRTTRLELLNISDTDRYRRPEASNSILETWRISTDRIWAESKMSYYILHVVAYLDYQNIPEELMAAAAKLVSAADNWRSAQPTELEILSSIARLRELSFISLRNSGDTKPSYEMHKLGGKQAEKAQKGRSILFPLGPSAYLNLFPAPGADSWAQCEQFVTHAIRVTVFLDQRGRWGELEPVVTHSIRLRQNSLGLEHPDTIWMKQFLVEVIRRQDLDKAEFVQQEVLELRQRVLVASHPDVLHSKSSLAGIYCRQGRNTEAQHILQDVLKVQQDTLGPKDERTIKSMSRLAHAYFNQGLYKEAEKTDQEVLELRREILGERHANLDPASDS</sequence>
<evidence type="ECO:0000256" key="1">
    <source>
        <dbReference type="SAM" id="MobiDB-lite"/>
    </source>
</evidence>
<feature type="region of interest" description="Disordered" evidence="1">
    <location>
        <begin position="696"/>
        <end position="734"/>
    </location>
</feature>
<evidence type="ECO:0000259" key="3">
    <source>
        <dbReference type="PROSITE" id="PS50948"/>
    </source>
</evidence>
<keyword evidence="2" id="KW-0732">Signal</keyword>
<dbReference type="PROSITE" id="PS51212">
    <property type="entry name" value="WSC"/>
    <property type="match status" value="1"/>
</dbReference>
<dbReference type="InterPro" id="IPR027417">
    <property type="entry name" value="P-loop_NTPase"/>
</dbReference>
<dbReference type="Pfam" id="PF13424">
    <property type="entry name" value="TPR_12"/>
    <property type="match status" value="1"/>
</dbReference>
<evidence type="ECO:0000313" key="5">
    <source>
        <dbReference type="EMBL" id="VTT81951.1"/>
    </source>
</evidence>
<dbReference type="InterPro" id="IPR011990">
    <property type="entry name" value="TPR-like_helical_dom_sf"/>
</dbReference>